<comment type="caution">
    <text evidence="1">The sequence shown here is derived from an EMBL/GenBank/DDBJ whole genome shotgun (WGS) entry which is preliminary data.</text>
</comment>
<dbReference type="Gene3D" id="2.60.120.560">
    <property type="entry name" value="Exo-inulinase, domain 1"/>
    <property type="match status" value="1"/>
</dbReference>
<proteinExistence type="predicted"/>
<protein>
    <submittedName>
        <fullName evidence="1">Uncharacterized protein</fullName>
    </submittedName>
</protein>
<feature type="non-terminal residue" evidence="1">
    <location>
        <position position="233"/>
    </location>
</feature>
<name>X1F5G9_9ZZZZ</name>
<dbReference type="AlphaFoldDB" id="X1F5G9"/>
<gene>
    <name evidence="1" type="ORF">S01H4_52922</name>
</gene>
<sequence>MTRRKILLVFILVTSLASSALIIPVFGTTDDVEIGILNLRYDPAPVLPDDELSVTCEVVGVLINSFTDNFERSEIGSDWTGMIGSWSIESGYLIQSEEENFRIIFAGNSTWSNYILKLKAKKVGTVENNLNIIFRKGNNETCSDLYLFSLRGDEPKVAIYKGSGDPFQSSEWPELAKASFQHSVDRWYNVLIQVYNDTIKSKIWAEGNSEPAHWLLELSDVDYEAGKIGLLCG</sequence>
<organism evidence="1">
    <name type="scientific">marine sediment metagenome</name>
    <dbReference type="NCBI Taxonomy" id="412755"/>
    <lineage>
        <taxon>unclassified sequences</taxon>
        <taxon>metagenomes</taxon>
        <taxon>ecological metagenomes</taxon>
    </lineage>
</organism>
<evidence type="ECO:0000313" key="1">
    <source>
        <dbReference type="EMBL" id="GAH16013.1"/>
    </source>
</evidence>
<dbReference type="EMBL" id="BART01030283">
    <property type="protein sequence ID" value="GAH16013.1"/>
    <property type="molecule type" value="Genomic_DNA"/>
</dbReference>
<accession>X1F5G9</accession>
<reference evidence="1" key="1">
    <citation type="journal article" date="2014" name="Front. Microbiol.">
        <title>High frequency of phylogenetically diverse reductive dehalogenase-homologous genes in deep subseafloor sedimentary metagenomes.</title>
        <authorList>
            <person name="Kawai M."/>
            <person name="Futagami T."/>
            <person name="Toyoda A."/>
            <person name="Takaki Y."/>
            <person name="Nishi S."/>
            <person name="Hori S."/>
            <person name="Arai W."/>
            <person name="Tsubouchi T."/>
            <person name="Morono Y."/>
            <person name="Uchiyama I."/>
            <person name="Ito T."/>
            <person name="Fujiyama A."/>
            <person name="Inagaki F."/>
            <person name="Takami H."/>
        </authorList>
    </citation>
    <scope>NUCLEOTIDE SEQUENCE</scope>
    <source>
        <strain evidence="1">Expedition CK06-06</strain>
    </source>
</reference>